<dbReference type="RefSeq" id="WP_152841280.1">
    <property type="nucleotide sequence ID" value="NZ_WHUG01000018.1"/>
</dbReference>
<dbReference type="Proteomes" id="UP000440498">
    <property type="component" value="Unassembled WGS sequence"/>
</dbReference>
<dbReference type="EMBL" id="WHUG01000018">
    <property type="protein sequence ID" value="MQA42139.1"/>
    <property type="molecule type" value="Genomic_DNA"/>
</dbReference>
<gene>
    <name evidence="3" type="ORF">GEV02_28760</name>
</gene>
<dbReference type="AlphaFoldDB" id="A0A6A7NAI8"/>
<feature type="domain" description="DUF4209" evidence="2">
    <location>
        <begin position="506"/>
        <end position="596"/>
    </location>
</feature>
<reference evidence="3 4" key="1">
    <citation type="submission" date="2019-10" db="EMBL/GenBank/DDBJ databases">
        <title>Two novel species isolated from a subtropical stream in China.</title>
        <authorList>
            <person name="Lu H."/>
        </authorList>
    </citation>
    <scope>NUCLEOTIDE SEQUENCE [LARGE SCALE GENOMIC DNA]</scope>
    <source>
        <strain evidence="3 4">FT29W</strain>
    </source>
</reference>
<evidence type="ECO:0000256" key="1">
    <source>
        <dbReference type="SAM" id="MobiDB-lite"/>
    </source>
</evidence>
<feature type="compositionally biased region" description="Acidic residues" evidence="1">
    <location>
        <begin position="609"/>
        <end position="619"/>
    </location>
</feature>
<protein>
    <submittedName>
        <fullName evidence="3">DUF4209 domain-containing protein</fullName>
    </submittedName>
</protein>
<sequence>MQISILPLLASHLAKAEAQLAYMIGHDFSAQLEALIPSVEELSDDERRGCVAEIVGHRFMTTTPADRGPWDSYFGPVSSGVDHAGNEVHVPDAKQIEPEVIEYWKLRSEQTPHPILRARYADLAWEIGRIWNKGHPSETQIDLPRELAQRAVVAYLDSVKLCDPVEPLKLFQAWRFLDRAVGLAISIKDQTLIDRSKAAAFDFNRANRAAGHVFQWWLIDDLAYDRKGLALTDTERVELLGWLQESLDACSDIADPQRFDPHQALQAADRIARWGAKARKPELGIAALRQAGGAFEEFAKRANAMTAIAWLEDLSARYRDNNLAENASRVDAAIISRGDEARQSMKLVSTTINVPNEEMEAWLDELTADSARQAVGRIAYHLISKPEGLRREIEEIAANAPLHAMISISLTDDSGFTVATIGSVKDDMPGRVVNAAANHIGASSPWLHQALARLKSRWGVDAEALLALLAQSPLFPPRSHGLLRAGLKAWELGDHLKAIHVLVPQVEAGLREMLRAYGESPMRRNPREGGFESIGMGTLLMNPVFKEKAHPAFRLHLRALYTSPKGMNLRNKIAHGLASSDAFGLGMANWVVHSLLAIRTFGHLKPEDEAATETADEQAEPPAESQN</sequence>
<comment type="caution">
    <text evidence="3">The sequence shown here is derived from an EMBL/GenBank/DDBJ whole genome shotgun (WGS) entry which is preliminary data.</text>
</comment>
<evidence type="ECO:0000313" key="3">
    <source>
        <dbReference type="EMBL" id="MQA42139.1"/>
    </source>
</evidence>
<accession>A0A6A7NAI8</accession>
<organism evidence="3 4">
    <name type="scientific">Rugamonas aquatica</name>
    <dbReference type="NCBI Taxonomy" id="2743357"/>
    <lineage>
        <taxon>Bacteria</taxon>
        <taxon>Pseudomonadati</taxon>
        <taxon>Pseudomonadota</taxon>
        <taxon>Betaproteobacteria</taxon>
        <taxon>Burkholderiales</taxon>
        <taxon>Oxalobacteraceae</taxon>
        <taxon>Telluria group</taxon>
        <taxon>Rugamonas</taxon>
    </lineage>
</organism>
<dbReference type="Pfam" id="PF13910">
    <property type="entry name" value="DUF4209"/>
    <property type="match status" value="1"/>
</dbReference>
<feature type="region of interest" description="Disordered" evidence="1">
    <location>
        <begin position="607"/>
        <end position="627"/>
    </location>
</feature>
<dbReference type="InterPro" id="IPR025209">
    <property type="entry name" value="DUF4209"/>
</dbReference>
<proteinExistence type="predicted"/>
<name>A0A6A7NAI8_9BURK</name>
<evidence type="ECO:0000313" key="4">
    <source>
        <dbReference type="Proteomes" id="UP000440498"/>
    </source>
</evidence>
<keyword evidence="4" id="KW-1185">Reference proteome</keyword>
<evidence type="ECO:0000259" key="2">
    <source>
        <dbReference type="Pfam" id="PF13910"/>
    </source>
</evidence>